<keyword evidence="2" id="KW-0732">Signal</keyword>
<keyword evidence="4" id="KW-1185">Reference proteome</keyword>
<dbReference type="EMBL" id="CP126980">
    <property type="protein sequence ID" value="WIM96766.1"/>
    <property type="molecule type" value="Genomic_DNA"/>
</dbReference>
<dbReference type="RefSeq" id="WP_284918064.1">
    <property type="nucleotide sequence ID" value="NZ_CP126980.1"/>
</dbReference>
<keyword evidence="1" id="KW-0472">Membrane</keyword>
<sequence>MRLRALLRRLVLPPVAAGLAVSGLALPAQADALVGFPVLLLNITDTVTVLDGQSKSVKFDVYNLGGVDAKNVVIGFADGPGPVPADLGFVPPAGCSVTACKLDKLAAGERRNFSFTVRPDVASKTNLTSHFDVTTTVGGEEHDKVQLTVVRTTKKGVDLELADIKDMRLNRGQSADLPVLVKNTGNTESGPLGLVVAAQPGIQPILNYRNCESDEDFGGIVCVIDEPLAPGESATLSPATPAKIKVGVDAPGPVDYFTGVVAVGLTDKYVAAFAKRNAGKKGTDLKLQKAMSVAALGDDIADGLDKGLDDDLNPADNLTEFMVKVGRSDADSKAIGGVFHGTAGDEVTVKVGTQNLGPTATVPLSTKWVGYVHVKVPANVRLTEVDKMCLPGTSPSKVDLDGKLDSRDWVCLVIGQLPKGGKSLFAFQAMIQEGSHDAGFVQVDGGVQDTKHKNDRAALTVDDGTGGEGGGLAITGPSALPLAGGGVALLAAGVIAFRFARRRRIVTVVE</sequence>
<dbReference type="Proteomes" id="UP001240150">
    <property type="component" value="Chromosome"/>
</dbReference>
<feature type="transmembrane region" description="Helical" evidence="1">
    <location>
        <begin position="479"/>
        <end position="500"/>
    </location>
</feature>
<organism evidence="3 4">
    <name type="scientific">Actinoplanes oblitus</name>
    <dbReference type="NCBI Taxonomy" id="3040509"/>
    <lineage>
        <taxon>Bacteria</taxon>
        <taxon>Bacillati</taxon>
        <taxon>Actinomycetota</taxon>
        <taxon>Actinomycetes</taxon>
        <taxon>Micromonosporales</taxon>
        <taxon>Micromonosporaceae</taxon>
        <taxon>Actinoplanes</taxon>
    </lineage>
</organism>
<keyword evidence="1" id="KW-1133">Transmembrane helix</keyword>
<evidence type="ECO:0008006" key="5">
    <source>
        <dbReference type="Google" id="ProtNLM"/>
    </source>
</evidence>
<accession>A0ABY8WI80</accession>
<gene>
    <name evidence="3" type="ORF">ACTOB_000228</name>
</gene>
<protein>
    <recommendedName>
        <fullName evidence="5">Peptidase</fullName>
    </recommendedName>
</protein>
<reference evidence="3 4" key="1">
    <citation type="submission" date="2023-06" db="EMBL/GenBank/DDBJ databases">
        <authorList>
            <person name="Yushchuk O."/>
            <person name="Binda E."/>
            <person name="Ruckert-Reed C."/>
            <person name="Fedorenko V."/>
            <person name="Kalinowski J."/>
            <person name="Marinelli F."/>
        </authorList>
    </citation>
    <scope>NUCLEOTIDE SEQUENCE [LARGE SCALE GENOMIC DNA]</scope>
    <source>
        <strain evidence="3 4">NRRL 3884</strain>
    </source>
</reference>
<feature type="chain" id="PRO_5047038145" description="Peptidase" evidence="2">
    <location>
        <begin position="31"/>
        <end position="510"/>
    </location>
</feature>
<evidence type="ECO:0000256" key="1">
    <source>
        <dbReference type="SAM" id="Phobius"/>
    </source>
</evidence>
<evidence type="ECO:0000256" key="2">
    <source>
        <dbReference type="SAM" id="SignalP"/>
    </source>
</evidence>
<proteinExistence type="predicted"/>
<name>A0ABY8WI80_9ACTN</name>
<keyword evidence="1" id="KW-0812">Transmembrane</keyword>
<evidence type="ECO:0000313" key="3">
    <source>
        <dbReference type="EMBL" id="WIM96766.1"/>
    </source>
</evidence>
<feature type="signal peptide" evidence="2">
    <location>
        <begin position="1"/>
        <end position="30"/>
    </location>
</feature>
<evidence type="ECO:0000313" key="4">
    <source>
        <dbReference type="Proteomes" id="UP001240150"/>
    </source>
</evidence>